<comment type="caution">
    <text evidence="1">The sequence shown here is derived from an EMBL/GenBank/DDBJ whole genome shotgun (WGS) entry which is preliminary data.</text>
</comment>
<keyword evidence="2" id="KW-1185">Reference proteome</keyword>
<protein>
    <submittedName>
        <fullName evidence="1">Uncharacterized protein</fullName>
    </submittedName>
</protein>
<sequence length="47" mass="5193">MELLVAANVRNARSSNKIQHQKYTLLHSTSIDPRQGAAGVDAQEMEL</sequence>
<reference evidence="1 2" key="1">
    <citation type="submission" date="2013-09" db="EMBL/GenBank/DDBJ databases">
        <title>Corchorus capsularis genome sequencing.</title>
        <authorList>
            <person name="Alam M."/>
            <person name="Haque M.S."/>
            <person name="Islam M.S."/>
            <person name="Emdad E.M."/>
            <person name="Islam M.M."/>
            <person name="Ahmed B."/>
            <person name="Halim A."/>
            <person name="Hossen Q.M.M."/>
            <person name="Hossain M.Z."/>
            <person name="Ahmed R."/>
            <person name="Khan M.M."/>
            <person name="Islam R."/>
            <person name="Rashid M.M."/>
            <person name="Khan S.A."/>
            <person name="Rahman M.S."/>
            <person name="Alam M."/>
        </authorList>
    </citation>
    <scope>NUCLEOTIDE SEQUENCE [LARGE SCALE GENOMIC DNA]</scope>
    <source>
        <strain evidence="2">cv. CVL-1</strain>
        <tissue evidence="1">Whole seedling</tissue>
    </source>
</reference>
<dbReference type="AlphaFoldDB" id="A0A1R3HKZ6"/>
<dbReference type="EMBL" id="AWWV01011749">
    <property type="protein sequence ID" value="OMO70923.1"/>
    <property type="molecule type" value="Genomic_DNA"/>
</dbReference>
<gene>
    <name evidence="1" type="ORF">CCACVL1_18568</name>
</gene>
<evidence type="ECO:0000313" key="1">
    <source>
        <dbReference type="EMBL" id="OMO70923.1"/>
    </source>
</evidence>
<organism evidence="1 2">
    <name type="scientific">Corchorus capsularis</name>
    <name type="common">Jute</name>
    <dbReference type="NCBI Taxonomy" id="210143"/>
    <lineage>
        <taxon>Eukaryota</taxon>
        <taxon>Viridiplantae</taxon>
        <taxon>Streptophyta</taxon>
        <taxon>Embryophyta</taxon>
        <taxon>Tracheophyta</taxon>
        <taxon>Spermatophyta</taxon>
        <taxon>Magnoliopsida</taxon>
        <taxon>eudicotyledons</taxon>
        <taxon>Gunneridae</taxon>
        <taxon>Pentapetalae</taxon>
        <taxon>rosids</taxon>
        <taxon>malvids</taxon>
        <taxon>Malvales</taxon>
        <taxon>Malvaceae</taxon>
        <taxon>Grewioideae</taxon>
        <taxon>Apeibeae</taxon>
        <taxon>Corchorus</taxon>
    </lineage>
</organism>
<evidence type="ECO:0000313" key="2">
    <source>
        <dbReference type="Proteomes" id="UP000188268"/>
    </source>
</evidence>
<accession>A0A1R3HKZ6</accession>
<proteinExistence type="predicted"/>
<dbReference type="Proteomes" id="UP000188268">
    <property type="component" value="Unassembled WGS sequence"/>
</dbReference>
<dbReference type="Gramene" id="OMO70923">
    <property type="protein sequence ID" value="OMO70923"/>
    <property type="gene ID" value="CCACVL1_18568"/>
</dbReference>
<name>A0A1R3HKZ6_COCAP</name>